<evidence type="ECO:0000313" key="4">
    <source>
        <dbReference type="EMBL" id="VVD00963.1"/>
    </source>
</evidence>
<name>A0A5E4QUT3_9NEOP</name>
<dbReference type="Pfam" id="PF08212">
    <property type="entry name" value="Lipocalin_2"/>
    <property type="match status" value="1"/>
</dbReference>
<dbReference type="CDD" id="cd00301">
    <property type="entry name" value="lipocalin_FABP"/>
    <property type="match status" value="1"/>
</dbReference>
<dbReference type="Proteomes" id="UP000324832">
    <property type="component" value="Unassembled WGS sequence"/>
</dbReference>
<feature type="domain" description="Lipocalin/cytosolic fatty-acid binding" evidence="2">
    <location>
        <begin position="11"/>
        <end position="133"/>
    </location>
</feature>
<dbReference type="PRINTS" id="PR01273">
    <property type="entry name" value="INVTBRTCOLOR"/>
</dbReference>
<evidence type="ECO:0000313" key="5">
    <source>
        <dbReference type="Proteomes" id="UP000324832"/>
    </source>
</evidence>
<feature type="domain" description="Lipocalin/cytosolic fatty-acid binding" evidence="2">
    <location>
        <begin position="363"/>
        <end position="479"/>
    </location>
</feature>
<sequence>MPNFNVTLFEGLWHEIESYPEGRQRGQCINFEYLVQNENNLQVTVRNVQGNDLFTIPGTAIRFDNTGRLTLNLQTAAGVMAIPFWILSTDYSNYALAYGCVNLEETRRVFSFKLSRTKALSAASNTTINNIIDTIPVLDNMYYEFIDQSDDACFYLPPFVPIDPVIFPGQCDETIPALRNFDVTRFQGRWRLISSYFSERQSGECNEAIYTERGNYIDLENRHVEFELLQSVAGTASVVSNDNSAKLQVNISTNPTADFWILDSDYDTYFIAYSCSNINNDQRRVWSWIMSRTASLPAAAITNIDRVINSINVLDNRYFIAADQSDAACFYYPVPDGNPVVFRGQCDESIRVVSPFDATRYMGTWYDIESFPAAFQFGSCSTANYALNGSVVDVVNTEVLGQRLITFEGYAVPGADETAKLTVYFNIPGQGITAGTPYWVLATDYNNYALVYTCTNVDAEYRSVRAWKLSRTKSLSAESAAAINTVTNTIDVIRRQQYYIPRGHTDEDCYYYPDNNGGPVFLEGECDSSVTAGVVTNFNLNSFAGSWYEVSRYPSELTSGTCVRNEFDITTANTFNGSKSFVVGEKLSVFNGPVTVAADGRGVLTASLSDNTGATYETTMYVMSVDYNDYALLYSCRNVGNNTRQVYSWKLSRNQEGLSAQAVSNINTIVSQTEDLFEGYFEDTNQTTDGCFYYPQYDTLPDQIVFSTPCNENIRGVPNFSAGDYLGKWYELASYPQSFQFGDCARARYETEDGIVVTVINTQVYNQSLDVMSGTAVVASDDNSGVLNVTFNFPGGVSALANYYILATDYSSYALVYSCRNLEGGRSQVTSWKLSRTRSLSAEANAVMANVISNTRGLSEDFYEPTSQSDEACFYVPELDRDQAPLFRGQCEDIEVQGVQGFDATRFVGWWHEIERYPTDTNPGSCISLTFQQVDNGFQIVDTNVVNNIANVTTSTRLQTSKTRSLTTAAQNAINQVINNKRVLDQSLFVSVDQSDSTCFHYPEQPGAFIVIPGQCRDLPLQQQFSVPEYSGTWYQIEKYRQPFESGNCTGARYTLIPNTEVVSVLNWEVVNGVLNTIDGTATTLQLHYDQLVCIFSRLTTFPTLWYTTVGTLTVSDVK</sequence>
<keyword evidence="5" id="KW-1185">Reference proteome</keyword>
<dbReference type="InterPro" id="IPR000566">
    <property type="entry name" value="Lipocln_cytosolic_FA-bd_dom"/>
</dbReference>
<evidence type="ECO:0000259" key="3">
    <source>
        <dbReference type="Pfam" id="PF08212"/>
    </source>
</evidence>
<dbReference type="PANTHER" id="PTHR10612">
    <property type="entry name" value="APOLIPOPROTEIN D"/>
    <property type="match status" value="1"/>
</dbReference>
<dbReference type="GO" id="GO:0005737">
    <property type="term" value="C:cytoplasm"/>
    <property type="evidence" value="ECO:0007669"/>
    <property type="project" value="TreeGrafter"/>
</dbReference>
<dbReference type="InterPro" id="IPR022272">
    <property type="entry name" value="Lipocalin_CS"/>
</dbReference>
<dbReference type="Gene3D" id="2.40.128.20">
    <property type="match status" value="7"/>
</dbReference>
<dbReference type="AlphaFoldDB" id="A0A5E4QUT3"/>
<dbReference type="Pfam" id="PF00061">
    <property type="entry name" value="Lipocalin"/>
    <property type="match status" value="3"/>
</dbReference>
<feature type="domain" description="Lipocalin/cytosolic fatty-acid binding" evidence="2">
    <location>
        <begin position="187"/>
        <end position="318"/>
    </location>
</feature>
<keyword evidence="1" id="KW-1015">Disulfide bond</keyword>
<evidence type="ECO:0000256" key="1">
    <source>
        <dbReference type="ARBA" id="ARBA00023157"/>
    </source>
</evidence>
<dbReference type="SUPFAM" id="SSF50814">
    <property type="entry name" value="Lipocalins"/>
    <property type="match status" value="7"/>
</dbReference>
<dbReference type="PANTHER" id="PTHR10612:SF58">
    <property type="entry name" value="APOLIPOPROTEIN D"/>
    <property type="match status" value="1"/>
</dbReference>
<protein>
    <recommendedName>
        <fullName evidence="2 3">Lipocalin/cytosolic fatty-acid binding domain-containing protein</fullName>
    </recommendedName>
</protein>
<dbReference type="GO" id="GO:0006629">
    <property type="term" value="P:lipid metabolic process"/>
    <property type="evidence" value="ECO:0007669"/>
    <property type="project" value="TreeGrafter"/>
</dbReference>
<dbReference type="EMBL" id="FZQP02005110">
    <property type="protein sequence ID" value="VVD00963.1"/>
    <property type="molecule type" value="Genomic_DNA"/>
</dbReference>
<dbReference type="PROSITE" id="PS00213">
    <property type="entry name" value="LIPOCALIN"/>
    <property type="match status" value="3"/>
</dbReference>
<gene>
    <name evidence="4" type="ORF">LSINAPIS_LOCUS11497</name>
</gene>
<feature type="domain" description="Lipocalin/cytosolic fatty-acid binding" evidence="3">
    <location>
        <begin position="724"/>
        <end position="850"/>
    </location>
</feature>
<dbReference type="InterPro" id="IPR012674">
    <property type="entry name" value="Calycin"/>
</dbReference>
<proteinExistence type="predicted"/>
<accession>A0A5E4QUT3</accession>
<dbReference type="GO" id="GO:0000302">
    <property type="term" value="P:response to reactive oxygen species"/>
    <property type="evidence" value="ECO:0007669"/>
    <property type="project" value="TreeGrafter"/>
</dbReference>
<reference evidence="4 5" key="1">
    <citation type="submission" date="2017-07" db="EMBL/GenBank/DDBJ databases">
        <authorList>
            <person name="Talla V."/>
            <person name="Backstrom N."/>
        </authorList>
    </citation>
    <scope>NUCLEOTIDE SEQUENCE [LARGE SCALE GENOMIC DNA]</scope>
</reference>
<dbReference type="InterPro" id="IPR003057">
    <property type="entry name" value="Invtbrt_color"/>
</dbReference>
<evidence type="ECO:0000259" key="2">
    <source>
        <dbReference type="Pfam" id="PF00061"/>
    </source>
</evidence>
<organism evidence="4 5">
    <name type="scientific">Leptidea sinapis</name>
    <dbReference type="NCBI Taxonomy" id="189913"/>
    <lineage>
        <taxon>Eukaryota</taxon>
        <taxon>Metazoa</taxon>
        <taxon>Ecdysozoa</taxon>
        <taxon>Arthropoda</taxon>
        <taxon>Hexapoda</taxon>
        <taxon>Insecta</taxon>
        <taxon>Pterygota</taxon>
        <taxon>Neoptera</taxon>
        <taxon>Endopterygota</taxon>
        <taxon>Lepidoptera</taxon>
        <taxon>Glossata</taxon>
        <taxon>Ditrysia</taxon>
        <taxon>Papilionoidea</taxon>
        <taxon>Pieridae</taxon>
        <taxon>Dismorphiinae</taxon>
        <taxon>Leptidea</taxon>
    </lineage>
</organism>
<dbReference type="GO" id="GO:0031409">
    <property type="term" value="F:pigment binding"/>
    <property type="evidence" value="ECO:0007669"/>
    <property type="project" value="InterPro"/>
</dbReference>